<keyword evidence="1" id="KW-0808">Transferase</keyword>
<reference evidence="3" key="1">
    <citation type="submission" date="2021-02" db="EMBL/GenBank/DDBJ databases">
        <authorList>
            <person name="Nowell W R."/>
        </authorList>
    </citation>
    <scope>NUCLEOTIDE SEQUENCE</scope>
</reference>
<dbReference type="PANTHER" id="PTHR23079">
    <property type="entry name" value="RNA-DEPENDENT RNA POLYMERASE"/>
    <property type="match status" value="1"/>
</dbReference>
<dbReference type="GO" id="GO:0031380">
    <property type="term" value="C:nuclear RNA-directed RNA polymerase complex"/>
    <property type="evidence" value="ECO:0007669"/>
    <property type="project" value="TreeGrafter"/>
</dbReference>
<protein>
    <recommendedName>
        <fullName evidence="1">RNA-dependent RNA polymerase</fullName>
        <ecNumber evidence="1">2.7.7.48</ecNumber>
    </recommendedName>
</protein>
<comment type="catalytic activity">
    <reaction evidence="1">
        <text>RNA(n) + a ribonucleoside 5'-triphosphate = RNA(n+1) + diphosphate</text>
        <dbReference type="Rhea" id="RHEA:21248"/>
        <dbReference type="Rhea" id="RHEA-COMP:14527"/>
        <dbReference type="Rhea" id="RHEA-COMP:17342"/>
        <dbReference type="ChEBI" id="CHEBI:33019"/>
        <dbReference type="ChEBI" id="CHEBI:61557"/>
        <dbReference type="ChEBI" id="CHEBI:140395"/>
        <dbReference type="EC" id="2.7.7.48"/>
    </reaction>
</comment>
<dbReference type="InterPro" id="IPR007855">
    <property type="entry name" value="RDRP"/>
</dbReference>
<feature type="non-terminal residue" evidence="3">
    <location>
        <position position="1"/>
    </location>
</feature>
<dbReference type="AlphaFoldDB" id="A0A8S3I0L5"/>
<dbReference type="GO" id="GO:0030422">
    <property type="term" value="P:siRNA processing"/>
    <property type="evidence" value="ECO:0007669"/>
    <property type="project" value="TreeGrafter"/>
</dbReference>
<dbReference type="GO" id="GO:0003968">
    <property type="term" value="F:RNA-directed RNA polymerase activity"/>
    <property type="evidence" value="ECO:0007669"/>
    <property type="project" value="UniProtKB-KW"/>
</dbReference>
<keyword evidence="1" id="KW-0694">RNA-binding</keyword>
<dbReference type="Pfam" id="PF05183">
    <property type="entry name" value="RdRP"/>
    <property type="match status" value="1"/>
</dbReference>
<dbReference type="EMBL" id="CAJOBI010323308">
    <property type="protein sequence ID" value="CAF5188249.1"/>
    <property type="molecule type" value="Genomic_DNA"/>
</dbReference>
<name>A0A8S3I0L5_9BILA</name>
<dbReference type="EC" id="2.7.7.48" evidence="1"/>
<dbReference type="Proteomes" id="UP000676336">
    <property type="component" value="Unassembled WGS sequence"/>
</dbReference>
<dbReference type="InterPro" id="IPR057596">
    <property type="entry name" value="RDRP_core"/>
</dbReference>
<evidence type="ECO:0000256" key="1">
    <source>
        <dbReference type="RuleBase" id="RU363098"/>
    </source>
</evidence>
<accession>A0A8S3I0L5</accession>
<dbReference type="GO" id="GO:0003723">
    <property type="term" value="F:RNA binding"/>
    <property type="evidence" value="ECO:0007669"/>
    <property type="project" value="UniProtKB-KW"/>
</dbReference>
<comment type="similarity">
    <text evidence="1">Belongs to the RdRP family.</text>
</comment>
<organism evidence="3 4">
    <name type="scientific">Rotaria magnacalcarata</name>
    <dbReference type="NCBI Taxonomy" id="392030"/>
    <lineage>
        <taxon>Eukaryota</taxon>
        <taxon>Metazoa</taxon>
        <taxon>Spiralia</taxon>
        <taxon>Gnathifera</taxon>
        <taxon>Rotifera</taxon>
        <taxon>Eurotatoria</taxon>
        <taxon>Bdelloidea</taxon>
        <taxon>Philodinida</taxon>
        <taxon>Philodinidae</taxon>
        <taxon>Rotaria</taxon>
    </lineage>
</organism>
<evidence type="ECO:0000313" key="3">
    <source>
        <dbReference type="EMBL" id="CAF5188249.1"/>
    </source>
</evidence>
<evidence type="ECO:0000259" key="2">
    <source>
        <dbReference type="Pfam" id="PF05183"/>
    </source>
</evidence>
<keyword evidence="1" id="KW-0696">RNA-directed RNA polymerase</keyword>
<gene>
    <name evidence="3" type="ORF">SMN809_LOCUS71280</name>
</gene>
<keyword evidence="1" id="KW-0548">Nucleotidyltransferase</keyword>
<feature type="domain" description="RDRP core" evidence="2">
    <location>
        <begin position="6"/>
        <end position="280"/>
    </location>
</feature>
<dbReference type="PANTHER" id="PTHR23079:SF55">
    <property type="entry name" value="RNA-DIRECTED RNA POLYMERASE"/>
    <property type="match status" value="1"/>
</dbReference>
<comment type="caution">
    <text evidence="3">The sequence shown here is derived from an EMBL/GenBank/DDBJ whole genome shotgun (WGS) entry which is preliminary data.</text>
</comment>
<sequence length="280" mass="31643">AHLNLIQEPFFRQLIITTSKFELAQMRERTRLKLPKNSARNMIGIVDEYGVLEYGQVFVQYTELHGETLDDELGSSNDSSITPQSEKAVILEQKVVVTKNPCHHPGDIRIFEAVDVPRLRHLKDVIVFPQRGKRPHPNEISGSDLDGDEYAVLWHPEFIPKTPNNTPYDYDSQTPMLRVVNRPVSRADIQATVLDISEQSCVGKLCSLHLANSDLHGVAHPKTLAIAGYISEELDAPKTGQHPLTPRQIAHLQSELGNERPDYFDKPCYKLYPSKHVLGR</sequence>
<evidence type="ECO:0000313" key="4">
    <source>
        <dbReference type="Proteomes" id="UP000676336"/>
    </source>
</evidence>
<proteinExistence type="inferred from homology"/>